<keyword evidence="2" id="KW-1185">Reference proteome</keyword>
<organism evidence="1 2">
    <name type="scientific">Streptomyces sirii</name>
    <dbReference type="NCBI Taxonomy" id="3127701"/>
    <lineage>
        <taxon>Bacteria</taxon>
        <taxon>Bacillati</taxon>
        <taxon>Actinomycetota</taxon>
        <taxon>Actinomycetes</taxon>
        <taxon>Kitasatosporales</taxon>
        <taxon>Streptomycetaceae</taxon>
        <taxon>Streptomyces</taxon>
    </lineage>
</organism>
<dbReference type="Gene3D" id="3.40.50.12780">
    <property type="entry name" value="N-terminal domain of ligase-like"/>
    <property type="match status" value="1"/>
</dbReference>
<dbReference type="PANTHER" id="PTHR36932:SF1">
    <property type="entry name" value="CAPSULAR POLYSACCHARIDE BIOSYNTHESIS PROTEIN"/>
    <property type="match status" value="1"/>
</dbReference>
<proteinExistence type="predicted"/>
<dbReference type="Proteomes" id="UP001626628">
    <property type="component" value="Chromosome"/>
</dbReference>
<sequence length="634" mass="68441">MSGGPSASTALAELLEYARRHVPHYQSLVPPGPVTGENALAVLRRLPLLRRTAVRSERPRLWSAEGDARRWRRVHTTGTTGAPLEVVVDDAAQQAELAALVRHVRRHLGGPDGLSITHLTLHLASTSRASISPDPPDVALVKWNLSRAWQLPDDEFRAALEELRGKVITVMPSVMAALCDRLGPSSGAEPRLVVLSGEQFTDGLRERIQETFHCPVTALYTLAEAGIVAHECGESRTYHVEETGAFLEVVGEQGDPLPPGVVGDVAVTPLVNRAMPLLRYVNGDKGAWVDGPCGCRLPGPRLRLLAARTQHALVSEPNGRGVRRIDLAKLSRQLDLGVSRIVRDGDDVVVEHDDPHPATDLQRTTIAAALRSLLGADLTVRTRRTAGAPSAAGPPADPNPARPAFLPPEDIAAWAHGVLHDRPGVLAAVLTGSTLDPAAVSRFSDIDITVVIDDDPCQEHWYALAAAMNRHLATLRVNITEAAGPARSPLVACRLLAERHPVVGTLEEAGVTWPTAQVLANEAGFWTQNAESVLWTRLTAADRQRSDPVRDAWLASRFCLDALRYRLLCDGERVTAARHVLWRAQELGVPDAAGIRRAFAVGREHRPPPAPGSPEADGSLRTALACVRWLGRSL</sequence>
<dbReference type="InterPro" id="IPR053158">
    <property type="entry name" value="CapK_Type1_Caps_Biosynth"/>
</dbReference>
<gene>
    <name evidence="1" type="ORF">WAB15_34870</name>
</gene>
<dbReference type="InterPro" id="IPR042099">
    <property type="entry name" value="ANL_N_sf"/>
</dbReference>
<name>A0ABZ2QW36_9ACTN</name>
<protein>
    <recommendedName>
        <fullName evidence="3">AMP-binding protein</fullName>
    </recommendedName>
</protein>
<accession>A0ABZ2QW36</accession>
<dbReference type="SUPFAM" id="SSF56801">
    <property type="entry name" value="Acetyl-CoA synthetase-like"/>
    <property type="match status" value="1"/>
</dbReference>
<evidence type="ECO:0000313" key="1">
    <source>
        <dbReference type="EMBL" id="WXK80786.1"/>
    </source>
</evidence>
<evidence type="ECO:0008006" key="3">
    <source>
        <dbReference type="Google" id="ProtNLM"/>
    </source>
</evidence>
<dbReference type="RefSeq" id="WP_407288716.1">
    <property type="nucleotide sequence ID" value="NZ_CP147982.1"/>
</dbReference>
<dbReference type="PANTHER" id="PTHR36932">
    <property type="entry name" value="CAPSULAR POLYSACCHARIDE BIOSYNTHESIS PROTEIN"/>
    <property type="match status" value="1"/>
</dbReference>
<reference evidence="1 2" key="1">
    <citation type="submission" date="2024-03" db="EMBL/GenBank/DDBJ databases">
        <title>The complete genome of Streptomyces sirii sp.nov.</title>
        <authorList>
            <person name="Zakalyukina Y.V."/>
            <person name="Belik A.R."/>
            <person name="Biryukov M.V."/>
            <person name="Baturina O.A."/>
            <person name="Kabilov M.R."/>
        </authorList>
    </citation>
    <scope>NUCLEOTIDE SEQUENCE [LARGE SCALE GENOMIC DNA]</scope>
    <source>
        <strain evidence="1 2">BP-8</strain>
    </source>
</reference>
<dbReference type="EMBL" id="CP147982">
    <property type="protein sequence ID" value="WXK80786.1"/>
    <property type="molecule type" value="Genomic_DNA"/>
</dbReference>
<evidence type="ECO:0000313" key="2">
    <source>
        <dbReference type="Proteomes" id="UP001626628"/>
    </source>
</evidence>